<gene>
    <name evidence="1" type="ORF">SDC9_115179</name>
</gene>
<comment type="caution">
    <text evidence="1">The sequence shown here is derived from an EMBL/GenBank/DDBJ whole genome shotgun (WGS) entry which is preliminary data.</text>
</comment>
<name>A0A645BT49_9ZZZZ</name>
<sequence>MDLYELIDYYLSLNSDSDIKKSIESNIYKRVAIPYECKSVFDYLIQRLDESEYKERQRIRKILLITIPHLNKPDKILFFNTFFRSRFAYDVESALSICDQIWEDSFNNIILEGYLRSGNERFMTTFLKFGNVEFAIPYLQQIWSLTPSNYIKTRLIILLCKLDFDSFAFLKDVDPEKYLMFISYSDKTIDDKDIMQYLNKLDVDHRPFGLMSLGRMKRWDILKKEIKKIRLLTPVK</sequence>
<proteinExistence type="predicted"/>
<protein>
    <submittedName>
        <fullName evidence="1">Uncharacterized protein</fullName>
    </submittedName>
</protein>
<reference evidence="1" key="1">
    <citation type="submission" date="2019-08" db="EMBL/GenBank/DDBJ databases">
        <authorList>
            <person name="Kucharzyk K."/>
            <person name="Murdoch R.W."/>
            <person name="Higgins S."/>
            <person name="Loffler F."/>
        </authorList>
    </citation>
    <scope>NUCLEOTIDE SEQUENCE</scope>
</reference>
<evidence type="ECO:0000313" key="1">
    <source>
        <dbReference type="EMBL" id="MPM68248.1"/>
    </source>
</evidence>
<organism evidence="1">
    <name type="scientific">bioreactor metagenome</name>
    <dbReference type="NCBI Taxonomy" id="1076179"/>
    <lineage>
        <taxon>unclassified sequences</taxon>
        <taxon>metagenomes</taxon>
        <taxon>ecological metagenomes</taxon>
    </lineage>
</organism>
<dbReference type="EMBL" id="VSSQ01022151">
    <property type="protein sequence ID" value="MPM68248.1"/>
    <property type="molecule type" value="Genomic_DNA"/>
</dbReference>
<accession>A0A645BT49</accession>
<dbReference type="AlphaFoldDB" id="A0A645BT49"/>